<accession>A0A0V8JQR4</accession>
<comment type="caution">
    <text evidence="1">The sequence shown here is derived from an EMBL/GenBank/DDBJ whole genome shotgun (WGS) entry which is preliminary data.</text>
</comment>
<proteinExistence type="predicted"/>
<gene>
    <name evidence="1" type="ORF">AS180_02485</name>
</gene>
<dbReference type="AlphaFoldDB" id="A0A0V8JQR4"/>
<reference evidence="1 2" key="1">
    <citation type="submission" date="2015-11" db="EMBL/GenBank/DDBJ databases">
        <title>Bacillus caseinolyticus sp nov.</title>
        <authorList>
            <person name="Dastager S.G."/>
            <person name="Mawlankar R."/>
        </authorList>
    </citation>
    <scope>NUCLEOTIDE SEQUENCE [LARGE SCALE GENOMIC DNA]</scope>
    <source>
        <strain evidence="1 2">SGD-V-76</strain>
    </source>
</reference>
<evidence type="ECO:0000313" key="2">
    <source>
        <dbReference type="Proteomes" id="UP000053681"/>
    </source>
</evidence>
<sequence length="112" mass="13200">MNKLFLEELKYIIQCEVPLTTYRLTQLEEKFSKRSELIIEMYQLLFEKRHVLLFIDNLEAAVYEYLVNREISNAKTRYGAVLFVANLFGETPTYIKCKIAKYQQSSISNMSA</sequence>
<name>A0A0V8JQR4_9BACI</name>
<dbReference type="Proteomes" id="UP000053681">
    <property type="component" value="Unassembled WGS sequence"/>
</dbReference>
<dbReference type="RefSeq" id="WP_025911084.1">
    <property type="nucleotide sequence ID" value="NZ_KQ758628.1"/>
</dbReference>
<protein>
    <submittedName>
        <fullName evidence="1">Uncharacterized protein</fullName>
    </submittedName>
</protein>
<dbReference type="GeneID" id="93682368"/>
<organism evidence="1 2">
    <name type="scientific">Priestia veravalensis</name>
    <dbReference type="NCBI Taxonomy" id="1414648"/>
    <lineage>
        <taxon>Bacteria</taxon>
        <taxon>Bacillati</taxon>
        <taxon>Bacillota</taxon>
        <taxon>Bacilli</taxon>
        <taxon>Bacillales</taxon>
        <taxon>Bacillaceae</taxon>
        <taxon>Priestia</taxon>
    </lineage>
</organism>
<dbReference type="EMBL" id="LNQP01000005">
    <property type="protein sequence ID" value="KSU89433.1"/>
    <property type="molecule type" value="Genomic_DNA"/>
</dbReference>
<keyword evidence="2" id="KW-1185">Reference proteome</keyword>
<evidence type="ECO:0000313" key="1">
    <source>
        <dbReference type="EMBL" id="KSU89433.1"/>
    </source>
</evidence>